<keyword evidence="2 5" id="KW-0812">Transmembrane</keyword>
<dbReference type="PANTHER" id="PTHR11863">
    <property type="entry name" value="STEROL DESATURASE"/>
    <property type="match status" value="1"/>
</dbReference>
<evidence type="ECO:0000313" key="7">
    <source>
        <dbReference type="EMBL" id="KAH7018396.1"/>
    </source>
</evidence>
<dbReference type="GO" id="GO:0005506">
    <property type="term" value="F:iron ion binding"/>
    <property type="evidence" value="ECO:0007669"/>
    <property type="project" value="InterPro"/>
</dbReference>
<keyword evidence="3 5" id="KW-1133">Transmembrane helix</keyword>
<evidence type="ECO:0000256" key="3">
    <source>
        <dbReference type="ARBA" id="ARBA00022989"/>
    </source>
</evidence>
<feature type="domain" description="Fatty acid hydroxylase" evidence="6">
    <location>
        <begin position="122"/>
        <end position="259"/>
    </location>
</feature>
<dbReference type="GeneID" id="70190120"/>
<dbReference type="Pfam" id="PF04116">
    <property type="entry name" value="FA_hydroxylase"/>
    <property type="match status" value="1"/>
</dbReference>
<feature type="transmembrane region" description="Helical" evidence="5">
    <location>
        <begin position="20"/>
        <end position="41"/>
    </location>
</feature>
<evidence type="ECO:0000256" key="4">
    <source>
        <dbReference type="ARBA" id="ARBA00023136"/>
    </source>
</evidence>
<evidence type="ECO:0000256" key="2">
    <source>
        <dbReference type="ARBA" id="ARBA00022692"/>
    </source>
</evidence>
<gene>
    <name evidence="7" type="ORF">B0I36DRAFT_377621</name>
</gene>
<sequence length="287" mass="33449">MGVTRLGSVLIKINILQAWYLWIGNDVLATGILTFILHEFFYFARSIPFMICDQIPWFRKYKIQAGKMPSLQEQWDCAKIVLLSHFTVELPQIWLFHPLATYFGMQYGVPFPPVWKMTAQILLFFVMEDTWHYWAHRLFHYGPLYRAVHKMHHKYSAPFGIAAEYASPIEVMALGLGTVGSPLLWALLTGGDLHLFTMHAWMVLRVFQAVDSHSGYDFPWSLNKVLPFWAGAAHHDVHHEKFVGNYASSFCWWDYLMDTEAHAEARQRRREKELAKNRLASDKKKAL</sequence>
<dbReference type="GO" id="GO:0008610">
    <property type="term" value="P:lipid biosynthetic process"/>
    <property type="evidence" value="ECO:0007669"/>
    <property type="project" value="InterPro"/>
</dbReference>
<dbReference type="InterPro" id="IPR050307">
    <property type="entry name" value="Sterol_Desaturase_Related"/>
</dbReference>
<reference evidence="7" key="1">
    <citation type="journal article" date="2021" name="Nat. Commun.">
        <title>Genetic determinants of endophytism in the Arabidopsis root mycobiome.</title>
        <authorList>
            <person name="Mesny F."/>
            <person name="Miyauchi S."/>
            <person name="Thiergart T."/>
            <person name="Pickel B."/>
            <person name="Atanasova L."/>
            <person name="Karlsson M."/>
            <person name="Huettel B."/>
            <person name="Barry K.W."/>
            <person name="Haridas S."/>
            <person name="Chen C."/>
            <person name="Bauer D."/>
            <person name="Andreopoulos W."/>
            <person name="Pangilinan J."/>
            <person name="LaButti K."/>
            <person name="Riley R."/>
            <person name="Lipzen A."/>
            <person name="Clum A."/>
            <person name="Drula E."/>
            <person name="Henrissat B."/>
            <person name="Kohler A."/>
            <person name="Grigoriev I.V."/>
            <person name="Martin F.M."/>
            <person name="Hacquard S."/>
        </authorList>
    </citation>
    <scope>NUCLEOTIDE SEQUENCE</scope>
    <source>
        <strain evidence="7">MPI-CAGE-CH-0230</strain>
    </source>
</reference>
<evidence type="ECO:0000313" key="8">
    <source>
        <dbReference type="Proteomes" id="UP000756346"/>
    </source>
</evidence>
<comment type="caution">
    <text evidence="7">The sequence shown here is derived from an EMBL/GenBank/DDBJ whole genome shotgun (WGS) entry which is preliminary data.</text>
</comment>
<comment type="subcellular location">
    <subcellularLocation>
        <location evidence="1">Membrane</location>
    </subcellularLocation>
</comment>
<evidence type="ECO:0000256" key="5">
    <source>
        <dbReference type="SAM" id="Phobius"/>
    </source>
</evidence>
<dbReference type="AlphaFoldDB" id="A0A9P8XW32"/>
<evidence type="ECO:0000256" key="1">
    <source>
        <dbReference type="ARBA" id="ARBA00004370"/>
    </source>
</evidence>
<name>A0A9P8XW32_9PEZI</name>
<keyword evidence="4 5" id="KW-0472">Membrane</keyword>
<dbReference type="InterPro" id="IPR006694">
    <property type="entry name" value="Fatty_acid_hydroxylase"/>
</dbReference>
<dbReference type="GO" id="GO:0016491">
    <property type="term" value="F:oxidoreductase activity"/>
    <property type="evidence" value="ECO:0007669"/>
    <property type="project" value="InterPro"/>
</dbReference>
<evidence type="ECO:0000259" key="6">
    <source>
        <dbReference type="Pfam" id="PF04116"/>
    </source>
</evidence>
<dbReference type="OrthoDB" id="1658724at2759"/>
<organism evidence="7 8">
    <name type="scientific">Microdochium trichocladiopsis</name>
    <dbReference type="NCBI Taxonomy" id="1682393"/>
    <lineage>
        <taxon>Eukaryota</taxon>
        <taxon>Fungi</taxon>
        <taxon>Dikarya</taxon>
        <taxon>Ascomycota</taxon>
        <taxon>Pezizomycotina</taxon>
        <taxon>Sordariomycetes</taxon>
        <taxon>Xylariomycetidae</taxon>
        <taxon>Xylariales</taxon>
        <taxon>Microdochiaceae</taxon>
        <taxon>Microdochium</taxon>
    </lineage>
</organism>
<protein>
    <submittedName>
        <fullName evidence="7">C-4 methylsterol oxidase</fullName>
    </submittedName>
</protein>
<accession>A0A9P8XW32</accession>
<dbReference type="GO" id="GO:0016020">
    <property type="term" value="C:membrane"/>
    <property type="evidence" value="ECO:0007669"/>
    <property type="project" value="UniProtKB-SubCell"/>
</dbReference>
<proteinExistence type="predicted"/>
<dbReference type="Proteomes" id="UP000756346">
    <property type="component" value="Unassembled WGS sequence"/>
</dbReference>
<keyword evidence="8" id="KW-1185">Reference proteome</keyword>
<dbReference type="EMBL" id="JAGTJQ010000011">
    <property type="protein sequence ID" value="KAH7018396.1"/>
    <property type="molecule type" value="Genomic_DNA"/>
</dbReference>
<dbReference type="RefSeq" id="XP_046006663.1">
    <property type="nucleotide sequence ID" value="XM_046160574.1"/>
</dbReference>